<reference evidence="1" key="1">
    <citation type="journal article" date="2021" name="PeerJ">
        <title>Extensive microbial diversity within the chicken gut microbiome revealed by metagenomics and culture.</title>
        <authorList>
            <person name="Gilroy R."/>
            <person name="Ravi A."/>
            <person name="Getino M."/>
            <person name="Pursley I."/>
            <person name="Horton D.L."/>
            <person name="Alikhan N.F."/>
            <person name="Baker D."/>
            <person name="Gharbi K."/>
            <person name="Hall N."/>
            <person name="Watson M."/>
            <person name="Adriaenssens E.M."/>
            <person name="Foster-Nyarko E."/>
            <person name="Jarju S."/>
            <person name="Secka A."/>
            <person name="Antonio M."/>
            <person name="Oren A."/>
            <person name="Chaudhuri R.R."/>
            <person name="La Ragione R."/>
            <person name="Hildebrand F."/>
            <person name="Pallen M.J."/>
        </authorList>
    </citation>
    <scope>NUCLEOTIDE SEQUENCE</scope>
    <source>
        <strain evidence="1">CHK130-7132</strain>
    </source>
</reference>
<sequence length="112" mass="10922">MSTGGASVLAWTGTTTAVVAALALLGGGVLARSQAGTAADLASLAGADALAVAHPHPCQVAAAVAERNGARLGSCELREWDVLVRVEVDAGPLPAMSARARAGPGPTELPGT</sequence>
<gene>
    <name evidence="1" type="ORF">H9932_14405</name>
</gene>
<name>A0A9D2Q3J5_9MICO</name>
<reference evidence="1" key="2">
    <citation type="submission" date="2021-04" db="EMBL/GenBank/DDBJ databases">
        <authorList>
            <person name="Gilroy R."/>
        </authorList>
    </citation>
    <scope>NUCLEOTIDE SEQUENCE</scope>
    <source>
        <strain evidence="1">CHK130-7132</strain>
    </source>
</reference>
<proteinExistence type="predicted"/>
<dbReference type="NCBIfam" id="TIGR03816">
    <property type="entry name" value="tadE_like_DECH"/>
    <property type="match status" value="1"/>
</dbReference>
<evidence type="ECO:0000313" key="2">
    <source>
        <dbReference type="Proteomes" id="UP000823854"/>
    </source>
</evidence>
<dbReference type="AlphaFoldDB" id="A0A9D2Q3J5"/>
<dbReference type="InterPro" id="IPR021202">
    <property type="entry name" value="Rv3654c-like"/>
</dbReference>
<protein>
    <submittedName>
        <fullName evidence="1">Flp pilus-assembly TadE/G-like family protein</fullName>
    </submittedName>
</protein>
<evidence type="ECO:0000313" key="1">
    <source>
        <dbReference type="EMBL" id="HJC70850.1"/>
    </source>
</evidence>
<comment type="caution">
    <text evidence="1">The sequence shown here is derived from an EMBL/GenBank/DDBJ whole genome shotgun (WGS) entry which is preliminary data.</text>
</comment>
<dbReference type="EMBL" id="DWWC01000307">
    <property type="protein sequence ID" value="HJC70850.1"/>
    <property type="molecule type" value="Genomic_DNA"/>
</dbReference>
<organism evidence="1 2">
    <name type="scientific">Candidatus Brachybacterium intestinipullorum</name>
    <dbReference type="NCBI Taxonomy" id="2838512"/>
    <lineage>
        <taxon>Bacteria</taxon>
        <taxon>Bacillati</taxon>
        <taxon>Actinomycetota</taxon>
        <taxon>Actinomycetes</taxon>
        <taxon>Micrococcales</taxon>
        <taxon>Dermabacteraceae</taxon>
        <taxon>Brachybacterium</taxon>
    </lineage>
</organism>
<dbReference type="Proteomes" id="UP000823854">
    <property type="component" value="Unassembled WGS sequence"/>
</dbReference>
<accession>A0A9D2Q3J5</accession>